<reference evidence="3" key="1">
    <citation type="journal article" date="2019" name="Int. J. Syst. Evol. Microbiol.">
        <title>The Global Catalogue of Microorganisms (GCM) 10K type strain sequencing project: providing services to taxonomists for standard genome sequencing and annotation.</title>
        <authorList>
            <consortium name="The Broad Institute Genomics Platform"/>
            <consortium name="The Broad Institute Genome Sequencing Center for Infectious Disease"/>
            <person name="Wu L."/>
            <person name="Ma J."/>
        </authorList>
    </citation>
    <scope>NUCLEOTIDE SEQUENCE [LARGE SCALE GENOMIC DNA]</scope>
    <source>
        <strain evidence="3">CCUG 53903</strain>
    </source>
</reference>
<evidence type="ECO:0000313" key="2">
    <source>
        <dbReference type="EMBL" id="MFC5829271.1"/>
    </source>
</evidence>
<dbReference type="Gene3D" id="3.30.9.10">
    <property type="entry name" value="D-Amino Acid Oxidase, subunit A, domain 2"/>
    <property type="match status" value="1"/>
</dbReference>
<proteinExistence type="predicted"/>
<comment type="caution">
    <text evidence="2">The sequence shown here is derived from an EMBL/GenBank/DDBJ whole genome shotgun (WGS) entry which is preliminary data.</text>
</comment>
<name>A0ABW1CXW1_9ACTN</name>
<dbReference type="RefSeq" id="WP_379518760.1">
    <property type="nucleotide sequence ID" value="NZ_JBHSPA010000045.1"/>
</dbReference>
<evidence type="ECO:0000259" key="1">
    <source>
        <dbReference type="Pfam" id="PF01266"/>
    </source>
</evidence>
<organism evidence="2 3">
    <name type="scientific">Nonomuraea insulae</name>
    <dbReference type="NCBI Taxonomy" id="1616787"/>
    <lineage>
        <taxon>Bacteria</taxon>
        <taxon>Bacillati</taxon>
        <taxon>Actinomycetota</taxon>
        <taxon>Actinomycetes</taxon>
        <taxon>Streptosporangiales</taxon>
        <taxon>Streptosporangiaceae</taxon>
        <taxon>Nonomuraea</taxon>
    </lineage>
</organism>
<dbReference type="Gene3D" id="3.50.50.60">
    <property type="entry name" value="FAD/NAD(P)-binding domain"/>
    <property type="match status" value="1"/>
</dbReference>
<dbReference type="EC" id="1.-.-.-" evidence="2"/>
<dbReference type="SUPFAM" id="SSF51905">
    <property type="entry name" value="FAD/NAD(P)-binding domain"/>
    <property type="match status" value="1"/>
</dbReference>
<dbReference type="InterPro" id="IPR036188">
    <property type="entry name" value="FAD/NAD-bd_sf"/>
</dbReference>
<keyword evidence="2" id="KW-0560">Oxidoreductase</keyword>
<dbReference type="EMBL" id="JBHSPA010000045">
    <property type="protein sequence ID" value="MFC5829271.1"/>
    <property type="molecule type" value="Genomic_DNA"/>
</dbReference>
<gene>
    <name evidence="2" type="ORF">ACFPZ3_35860</name>
</gene>
<dbReference type="PANTHER" id="PTHR13847">
    <property type="entry name" value="SARCOSINE DEHYDROGENASE-RELATED"/>
    <property type="match status" value="1"/>
</dbReference>
<keyword evidence="3" id="KW-1185">Reference proteome</keyword>
<feature type="domain" description="FAD dependent oxidoreductase" evidence="1">
    <location>
        <begin position="2"/>
        <end position="324"/>
    </location>
</feature>
<dbReference type="InterPro" id="IPR006076">
    <property type="entry name" value="FAD-dep_OxRdtase"/>
</dbReference>
<sequence>MIVVIGAGVVGANIAHRLSARGAAVTVIDAGAPGEGTSAASISWLATFPQIANSVPAMVAYRRRTYDLFRRLEGEIGGGWIHWTGTYTWSEPGDRLRRDFAAMAELGVRELDAATARAAEPALALPEGVPVYAEDDGGWVDAPLMVRTLLEAARGHGATVLDHTPVTAVVPAGEGHLVRTPAGEVAADVVVNAAGSWASHIGALAGTPVPLDLRPGLVVYSRPLAVPLTRVLNSTFLNIRPDPSGGVAIHWRGEDTYTAHSYNAVTPAQVMTAAAEVLPELHGTDPARAAIGIRPVPPGGPVIGWHPSRPRSFVAVSHGGVGWGPEWAETAAAMILDHTTPPQSTAFTPARFLHPS</sequence>
<dbReference type="GO" id="GO:0016491">
    <property type="term" value="F:oxidoreductase activity"/>
    <property type="evidence" value="ECO:0007669"/>
    <property type="project" value="UniProtKB-KW"/>
</dbReference>
<protein>
    <submittedName>
        <fullName evidence="2">NAD(P)/FAD-dependent oxidoreductase</fullName>
        <ecNumber evidence="2">1.-.-.-</ecNumber>
    </submittedName>
</protein>
<accession>A0ABW1CXW1</accession>
<dbReference type="Pfam" id="PF01266">
    <property type="entry name" value="DAO"/>
    <property type="match status" value="1"/>
</dbReference>
<dbReference type="Proteomes" id="UP001596058">
    <property type="component" value="Unassembled WGS sequence"/>
</dbReference>
<evidence type="ECO:0000313" key="3">
    <source>
        <dbReference type="Proteomes" id="UP001596058"/>
    </source>
</evidence>